<keyword evidence="1" id="KW-0175">Coiled coil</keyword>
<dbReference type="Proteomes" id="UP001154282">
    <property type="component" value="Unassembled WGS sequence"/>
</dbReference>
<dbReference type="AlphaFoldDB" id="A0AAV0IXZ9"/>
<dbReference type="EMBL" id="CAMGYJ010000004">
    <property type="protein sequence ID" value="CAI0402546.1"/>
    <property type="molecule type" value="Genomic_DNA"/>
</dbReference>
<reference evidence="2" key="1">
    <citation type="submission" date="2022-08" db="EMBL/GenBank/DDBJ databases">
        <authorList>
            <person name="Gutierrez-Valencia J."/>
        </authorList>
    </citation>
    <scope>NUCLEOTIDE SEQUENCE</scope>
</reference>
<evidence type="ECO:0000256" key="1">
    <source>
        <dbReference type="SAM" id="Coils"/>
    </source>
</evidence>
<accession>A0AAV0IXZ9</accession>
<sequence length="244" mass="27353">PLSFFVQNQKIPNPTQPFFFSLIPDEWHSPRVKCSCGRAFEDVVAAIEDSKIDELEKVQSELDAAKNRGSTARAAISKLQSVLEATQRRVRSKVKGKVKVMKATNELTLVVDQRCKNLEAIKMEADEQLRKRMKMKQVLRVRRQSLHSLQLTLRAMRIEAEAFATSAEDAAAVISMSMEVEYETVELTAEEEGDVIVEDKEDLAAIAGKKGAREDMVEEKVAAGDQELVPVILSLVFSILRISY</sequence>
<evidence type="ECO:0000313" key="3">
    <source>
        <dbReference type="Proteomes" id="UP001154282"/>
    </source>
</evidence>
<evidence type="ECO:0000313" key="2">
    <source>
        <dbReference type="EMBL" id="CAI0402546.1"/>
    </source>
</evidence>
<organism evidence="2 3">
    <name type="scientific">Linum tenue</name>
    <dbReference type="NCBI Taxonomy" id="586396"/>
    <lineage>
        <taxon>Eukaryota</taxon>
        <taxon>Viridiplantae</taxon>
        <taxon>Streptophyta</taxon>
        <taxon>Embryophyta</taxon>
        <taxon>Tracheophyta</taxon>
        <taxon>Spermatophyta</taxon>
        <taxon>Magnoliopsida</taxon>
        <taxon>eudicotyledons</taxon>
        <taxon>Gunneridae</taxon>
        <taxon>Pentapetalae</taxon>
        <taxon>rosids</taxon>
        <taxon>fabids</taxon>
        <taxon>Malpighiales</taxon>
        <taxon>Linaceae</taxon>
        <taxon>Linum</taxon>
    </lineage>
</organism>
<gene>
    <name evidence="2" type="ORF">LITE_LOCUS11654</name>
</gene>
<comment type="caution">
    <text evidence="2">The sequence shown here is derived from an EMBL/GenBank/DDBJ whole genome shotgun (WGS) entry which is preliminary data.</text>
</comment>
<proteinExistence type="predicted"/>
<keyword evidence="3" id="KW-1185">Reference proteome</keyword>
<feature type="coiled-coil region" evidence="1">
    <location>
        <begin position="48"/>
        <end position="75"/>
    </location>
</feature>
<feature type="non-terminal residue" evidence="2">
    <location>
        <position position="1"/>
    </location>
</feature>
<name>A0AAV0IXZ9_9ROSI</name>
<evidence type="ECO:0008006" key="4">
    <source>
        <dbReference type="Google" id="ProtNLM"/>
    </source>
</evidence>
<protein>
    <recommendedName>
        <fullName evidence="4">SNF7 family protein</fullName>
    </recommendedName>
</protein>